<evidence type="ECO:0000256" key="4">
    <source>
        <dbReference type="ARBA" id="ARBA00014881"/>
    </source>
</evidence>
<comment type="caution">
    <text evidence="11">The sequence shown here is derived from an EMBL/GenBank/DDBJ whole genome shotgun (WGS) entry which is preliminary data.</text>
</comment>
<keyword evidence="12" id="KW-1185">Reference proteome</keyword>
<dbReference type="InterPro" id="IPR036388">
    <property type="entry name" value="WH-like_DNA-bd_sf"/>
</dbReference>
<dbReference type="Pfam" id="PF01399">
    <property type="entry name" value="PCI"/>
    <property type="match status" value="1"/>
</dbReference>
<dbReference type="InterPro" id="IPR000717">
    <property type="entry name" value="PCI_dom"/>
</dbReference>
<evidence type="ECO:0000313" key="11">
    <source>
        <dbReference type="EMBL" id="KAJ7368339.1"/>
    </source>
</evidence>
<feature type="domain" description="PSMD12/CSN4-like N-terminal" evidence="10">
    <location>
        <begin position="27"/>
        <end position="218"/>
    </location>
</feature>
<dbReference type="InterPro" id="IPR036390">
    <property type="entry name" value="WH_DNA-bd_sf"/>
</dbReference>
<dbReference type="Gene3D" id="1.10.10.10">
    <property type="entry name" value="Winged helix-like DNA-binding domain superfamily/Winged helix DNA-binding domain"/>
    <property type="match status" value="1"/>
</dbReference>
<feature type="region of interest" description="Disordered" evidence="8">
    <location>
        <begin position="300"/>
        <end position="325"/>
    </location>
</feature>
<dbReference type="GO" id="GO:0008180">
    <property type="term" value="C:COP9 signalosome"/>
    <property type="evidence" value="ECO:0007669"/>
    <property type="project" value="UniProtKB-KW"/>
</dbReference>
<sequence>MDSHLRQLTALPQKDKGAAFIAFIHDILARTDQSAVPTDLHAVVDTVVNQESVGLVVGRQVLSELVKILGDGVVKSPELHKTLVEGTLATIQPRIVSYEEQVNILRFQLADILEQEEEWSEAARVLMGTSLDSGQRAMAEGDKLRVYVRIVRLLLEDEDSIQAETYYNRAALLVHSTTDKETLLQFKLCQARISDYGRKFLEAASRYHELSYVGDIDEEERRHMLTAAVTCAVLAPAGPNRSRILASLYRDERTLDLPTYNILSKMFLDHILRSAEIKSFEATLKPHQLAKIAISSNDRLASSGQDDDPAAANEPAASTRTGPSTVLDRAVMEHNLLASSKIYNNITFRGLGALLDLTPGAAETMARKMIEQGRLRGSIDQVDKLIWFEGSREEDDAQGKAGGLGDVEEAEDTGAPFTKRWDNQIRLTAANVESIVQHLTAKGLVRLTAAG</sequence>
<evidence type="ECO:0000256" key="7">
    <source>
        <dbReference type="ARBA" id="ARBA00023242"/>
    </source>
</evidence>
<dbReference type="Proteomes" id="UP001218218">
    <property type="component" value="Unassembled WGS sequence"/>
</dbReference>
<evidence type="ECO:0000259" key="9">
    <source>
        <dbReference type="Pfam" id="PF01399"/>
    </source>
</evidence>
<feature type="domain" description="PCI" evidence="9">
    <location>
        <begin position="325"/>
        <end position="388"/>
    </location>
</feature>
<name>A0AAD7AUP4_9AGAR</name>
<dbReference type="AlphaFoldDB" id="A0AAD7AUP4"/>
<protein>
    <recommendedName>
        <fullName evidence="4">COP9 signalosome complex subunit 4</fullName>
    </recommendedName>
</protein>
<accession>A0AAD7AUP4</accession>
<evidence type="ECO:0000256" key="2">
    <source>
        <dbReference type="ARBA" id="ARBA00004496"/>
    </source>
</evidence>
<gene>
    <name evidence="11" type="ORF">DFH08DRAFT_831133</name>
</gene>
<comment type="similarity">
    <text evidence="3">Belongs to the CSN4 family.</text>
</comment>
<dbReference type="GO" id="GO:0005829">
    <property type="term" value="C:cytosol"/>
    <property type="evidence" value="ECO:0007669"/>
    <property type="project" value="TreeGrafter"/>
</dbReference>
<comment type="subcellular location">
    <subcellularLocation>
        <location evidence="2">Cytoplasm</location>
    </subcellularLocation>
    <subcellularLocation>
        <location evidence="1">Nucleus</location>
    </subcellularLocation>
</comment>
<dbReference type="Pfam" id="PF22241">
    <property type="entry name" value="PSMD12-CSN4_N"/>
    <property type="match status" value="1"/>
</dbReference>
<dbReference type="PANTHER" id="PTHR10855:SF2">
    <property type="entry name" value="COP9 SIGNALOSOME COMPLEX SUBUNIT 4"/>
    <property type="match status" value="1"/>
</dbReference>
<keyword evidence="6" id="KW-0736">Signalosome</keyword>
<evidence type="ECO:0000256" key="3">
    <source>
        <dbReference type="ARBA" id="ARBA00010417"/>
    </source>
</evidence>
<dbReference type="InterPro" id="IPR040134">
    <property type="entry name" value="PSMD12/CSN4"/>
</dbReference>
<evidence type="ECO:0000256" key="6">
    <source>
        <dbReference type="ARBA" id="ARBA00022790"/>
    </source>
</evidence>
<keyword evidence="7" id="KW-0539">Nucleus</keyword>
<dbReference type="SUPFAM" id="SSF46785">
    <property type="entry name" value="Winged helix' DNA-binding domain"/>
    <property type="match status" value="1"/>
</dbReference>
<dbReference type="PANTHER" id="PTHR10855">
    <property type="entry name" value="26S PROTEASOME NON-ATPASE REGULATORY SUBUNIT 12/COP9 SIGNALOSOME COMPLEX SUBUNIT 4"/>
    <property type="match status" value="1"/>
</dbReference>
<evidence type="ECO:0000256" key="1">
    <source>
        <dbReference type="ARBA" id="ARBA00004123"/>
    </source>
</evidence>
<dbReference type="InterPro" id="IPR054559">
    <property type="entry name" value="PSMD12-CSN4-like_N"/>
</dbReference>
<organism evidence="11 12">
    <name type="scientific">Mycena albidolilacea</name>
    <dbReference type="NCBI Taxonomy" id="1033008"/>
    <lineage>
        <taxon>Eukaryota</taxon>
        <taxon>Fungi</taxon>
        <taxon>Dikarya</taxon>
        <taxon>Basidiomycota</taxon>
        <taxon>Agaricomycotina</taxon>
        <taxon>Agaricomycetes</taxon>
        <taxon>Agaricomycetidae</taxon>
        <taxon>Agaricales</taxon>
        <taxon>Marasmiineae</taxon>
        <taxon>Mycenaceae</taxon>
        <taxon>Mycena</taxon>
    </lineage>
</organism>
<evidence type="ECO:0000256" key="8">
    <source>
        <dbReference type="SAM" id="MobiDB-lite"/>
    </source>
</evidence>
<proteinExistence type="inferred from homology"/>
<reference evidence="11" key="1">
    <citation type="submission" date="2023-03" db="EMBL/GenBank/DDBJ databases">
        <title>Massive genome expansion in bonnet fungi (Mycena s.s.) driven by repeated elements and novel gene families across ecological guilds.</title>
        <authorList>
            <consortium name="Lawrence Berkeley National Laboratory"/>
            <person name="Harder C.B."/>
            <person name="Miyauchi S."/>
            <person name="Viragh M."/>
            <person name="Kuo A."/>
            <person name="Thoen E."/>
            <person name="Andreopoulos B."/>
            <person name="Lu D."/>
            <person name="Skrede I."/>
            <person name="Drula E."/>
            <person name="Henrissat B."/>
            <person name="Morin E."/>
            <person name="Kohler A."/>
            <person name="Barry K."/>
            <person name="LaButti K."/>
            <person name="Morin E."/>
            <person name="Salamov A."/>
            <person name="Lipzen A."/>
            <person name="Mereny Z."/>
            <person name="Hegedus B."/>
            <person name="Baldrian P."/>
            <person name="Stursova M."/>
            <person name="Weitz H."/>
            <person name="Taylor A."/>
            <person name="Grigoriev I.V."/>
            <person name="Nagy L.G."/>
            <person name="Martin F."/>
            <person name="Kauserud H."/>
        </authorList>
    </citation>
    <scope>NUCLEOTIDE SEQUENCE</scope>
    <source>
        <strain evidence="11">CBHHK002</strain>
    </source>
</reference>
<evidence type="ECO:0000259" key="10">
    <source>
        <dbReference type="Pfam" id="PF22241"/>
    </source>
</evidence>
<evidence type="ECO:0000313" key="12">
    <source>
        <dbReference type="Proteomes" id="UP001218218"/>
    </source>
</evidence>
<dbReference type="EMBL" id="JARIHO010000001">
    <property type="protein sequence ID" value="KAJ7368339.1"/>
    <property type="molecule type" value="Genomic_DNA"/>
</dbReference>
<evidence type="ECO:0000256" key="5">
    <source>
        <dbReference type="ARBA" id="ARBA00022490"/>
    </source>
</evidence>
<keyword evidence="5" id="KW-0963">Cytoplasm</keyword>